<dbReference type="PIRSF" id="PIRSF000460">
    <property type="entry name" value="Pprylas_GlgP"/>
    <property type="match status" value="1"/>
</dbReference>
<dbReference type="Pfam" id="PF00343">
    <property type="entry name" value="Phosphorylase"/>
    <property type="match status" value="1"/>
</dbReference>
<dbReference type="PANTHER" id="PTHR11468:SF3">
    <property type="entry name" value="GLYCOGEN PHOSPHORYLASE, LIVER FORM"/>
    <property type="match status" value="1"/>
</dbReference>
<dbReference type="GO" id="GO:0004645">
    <property type="term" value="F:1,4-alpha-oligoglucan phosphorylase activity"/>
    <property type="evidence" value="ECO:0007669"/>
    <property type="project" value="UniProtKB-EC"/>
</dbReference>
<evidence type="ECO:0000256" key="2">
    <source>
        <dbReference type="ARBA" id="ARBA00001933"/>
    </source>
</evidence>
<evidence type="ECO:0000256" key="9">
    <source>
        <dbReference type="RuleBase" id="RU000587"/>
    </source>
</evidence>
<dbReference type="InterPro" id="IPR000811">
    <property type="entry name" value="Glyco_trans_35"/>
</dbReference>
<gene>
    <name evidence="10" type="ORF">ACFPU1_13105</name>
</gene>
<keyword evidence="7 9" id="KW-0119">Carbohydrate metabolism</keyword>
<dbReference type="RefSeq" id="WP_385941862.1">
    <property type="nucleotide sequence ID" value="NZ_JBHSOZ010000005.1"/>
</dbReference>
<comment type="similarity">
    <text evidence="3 9">Belongs to the glycogen phosphorylase family.</text>
</comment>
<keyword evidence="11" id="KW-1185">Reference proteome</keyword>
<evidence type="ECO:0000256" key="3">
    <source>
        <dbReference type="ARBA" id="ARBA00006047"/>
    </source>
</evidence>
<keyword evidence="4 9" id="KW-0328">Glycosyltransferase</keyword>
<dbReference type="InterPro" id="IPR035090">
    <property type="entry name" value="Pyridoxal_P_attach_site"/>
</dbReference>
<proteinExistence type="inferred from homology"/>
<dbReference type="EMBL" id="JBHSOZ010000005">
    <property type="protein sequence ID" value="MFC5713723.1"/>
    <property type="molecule type" value="Genomic_DNA"/>
</dbReference>
<comment type="catalytic activity">
    <reaction evidence="1 9">
        <text>[(1-&gt;4)-alpha-D-glucosyl](n) + phosphate = [(1-&gt;4)-alpha-D-glucosyl](n-1) + alpha-D-glucose 1-phosphate</text>
        <dbReference type="Rhea" id="RHEA:41732"/>
        <dbReference type="Rhea" id="RHEA-COMP:9584"/>
        <dbReference type="Rhea" id="RHEA-COMP:9586"/>
        <dbReference type="ChEBI" id="CHEBI:15444"/>
        <dbReference type="ChEBI" id="CHEBI:43474"/>
        <dbReference type="ChEBI" id="CHEBI:58601"/>
        <dbReference type="EC" id="2.4.1.1"/>
    </reaction>
</comment>
<evidence type="ECO:0000256" key="8">
    <source>
        <dbReference type="ARBA" id="ARBA00025174"/>
    </source>
</evidence>
<dbReference type="SUPFAM" id="SSF53756">
    <property type="entry name" value="UDP-Glycosyltransferase/glycogen phosphorylase"/>
    <property type="match status" value="1"/>
</dbReference>
<dbReference type="Gene3D" id="3.40.50.2000">
    <property type="entry name" value="Glycogen Phosphorylase B"/>
    <property type="match status" value="2"/>
</dbReference>
<dbReference type="EC" id="2.4.1.1" evidence="9"/>
<comment type="caution">
    <text evidence="10">The sequence shown here is derived from an EMBL/GenBank/DDBJ whole genome shotgun (WGS) entry which is preliminary data.</text>
</comment>
<accession>A0ABW0YRH0</accession>
<evidence type="ECO:0000256" key="4">
    <source>
        <dbReference type="ARBA" id="ARBA00022676"/>
    </source>
</evidence>
<evidence type="ECO:0000313" key="11">
    <source>
        <dbReference type="Proteomes" id="UP001596142"/>
    </source>
</evidence>
<reference evidence="11" key="1">
    <citation type="journal article" date="2019" name="Int. J. Syst. Evol. Microbiol.">
        <title>The Global Catalogue of Microorganisms (GCM) 10K type strain sequencing project: providing services to taxonomists for standard genome sequencing and annotation.</title>
        <authorList>
            <consortium name="The Broad Institute Genomics Platform"/>
            <consortium name="The Broad Institute Genome Sequencing Center for Infectious Disease"/>
            <person name="Wu L."/>
            <person name="Ma J."/>
        </authorList>
    </citation>
    <scope>NUCLEOTIDE SEQUENCE [LARGE SCALE GENOMIC DNA]</scope>
    <source>
        <strain evidence="11">CECT 7184</strain>
    </source>
</reference>
<protein>
    <recommendedName>
        <fullName evidence="9">Alpha-1,4 glucan phosphorylase</fullName>
        <ecNumber evidence="9">2.4.1.1</ecNumber>
    </recommendedName>
</protein>
<comment type="cofactor">
    <cofactor evidence="2 9">
        <name>pyridoxal 5'-phosphate</name>
        <dbReference type="ChEBI" id="CHEBI:597326"/>
    </cofactor>
</comment>
<keyword evidence="6 9" id="KW-0663">Pyridoxal phosphate</keyword>
<comment type="function">
    <text evidence="9">Allosteric enzyme that catalyzes the rate-limiting step in glycogen catabolism, the phosphorolytic cleavage of glycogen to produce glucose-1-phosphate, and plays a central role in maintaining cellular and organismal glucose homeostasis.</text>
</comment>
<evidence type="ECO:0000256" key="6">
    <source>
        <dbReference type="ARBA" id="ARBA00022898"/>
    </source>
</evidence>
<evidence type="ECO:0000256" key="5">
    <source>
        <dbReference type="ARBA" id="ARBA00022679"/>
    </source>
</evidence>
<dbReference type="InterPro" id="IPR011833">
    <property type="entry name" value="Glycg_phsphrylas"/>
</dbReference>
<evidence type="ECO:0000256" key="1">
    <source>
        <dbReference type="ARBA" id="ARBA00001275"/>
    </source>
</evidence>
<evidence type="ECO:0000313" key="10">
    <source>
        <dbReference type="EMBL" id="MFC5713723.1"/>
    </source>
</evidence>
<dbReference type="CDD" id="cd04300">
    <property type="entry name" value="GT35_Glycogen_Phosphorylase"/>
    <property type="match status" value="1"/>
</dbReference>
<evidence type="ECO:0000256" key="7">
    <source>
        <dbReference type="ARBA" id="ARBA00023277"/>
    </source>
</evidence>
<dbReference type="NCBIfam" id="TIGR02093">
    <property type="entry name" value="P_ylase"/>
    <property type="match status" value="1"/>
</dbReference>
<sequence>MIMTAESMKEAIVDRLETTLGIPFDQATERDIYVALSTLVKEQVSKNWTRTTQTYKKQQERQVYYFSMEFLLGRLIENNLLNLGLLDVCNEALQELDFVPEEIYSQEHDAGLGNGGLGRLAACFLDSLASLELPGHGCGIRYKYGLFRQRFVNGHQVELPDYWLKEDYAWETRRGEQAVEVRFGGTVEMNDNDGKLTFHHKDYETVLAVPYDVPIVGYQNKTVNTLRLWSAESSSDDFNFFGSDRTDYYNYLEYKRSIEQISEFLYPDDSHFEGKVLRLKQQYFLVAAGLKSILRSYKKKLGLPLSSLPEKIKIQINDTHPSLVVPELMRILLDEEGLTWEEAWEITRKTVAYTNHTTLSEALETWPTEMVRDLLPRIFMIIDEINERFCKGLWFDHPELRDQIPELAIIAYDTIRMAHLAIVGSFSVNGVAKIHTDILKKKEMKMFYSLYPQKFNNKTNGITHRRWLLHANPELSAAISEAIGDKWIEHPKNLIGLLRYVDDKSFQEKIDSVKRYNKQQFAKIIRDQTGIIVDDHSIFDVHIKRLHGYKRQLLNIFHIIYLYNTLRENPSLDITPRTFIFGAKAAPGYHFAKQVIKLIISVADMINSDPLIKNKIKVVFMENYSVSLAEKIIPAADVSEQISTASKEASGTGNMKLMMNGALTLGTLDGANIEIKDMVGKENSFIFGLSADEVLHYYNHGGYVARDIYNTDDRIRTVMDQLINGFFGSDEMEFKDIYYNILSNNDEYFVLKDFDSYEEAQELVDQTYRNRSKWMQMSITNIAHSGKFSSDRTISEYAAEIWGLRSTTV</sequence>
<dbReference type="Proteomes" id="UP001596142">
    <property type="component" value="Unassembled WGS sequence"/>
</dbReference>
<organism evidence="10 11">
    <name type="scientific">Thalassorhabdus alkalitolerans</name>
    <dbReference type="NCBI Taxonomy" id="2282697"/>
    <lineage>
        <taxon>Bacteria</taxon>
        <taxon>Bacillati</taxon>
        <taxon>Bacillota</taxon>
        <taxon>Bacilli</taxon>
        <taxon>Bacillales</taxon>
        <taxon>Bacillaceae</taxon>
        <taxon>Thalassorhabdus</taxon>
    </lineage>
</organism>
<dbReference type="PANTHER" id="PTHR11468">
    <property type="entry name" value="GLYCOGEN PHOSPHORYLASE"/>
    <property type="match status" value="1"/>
</dbReference>
<dbReference type="PROSITE" id="PS00102">
    <property type="entry name" value="PHOSPHORYLASE"/>
    <property type="match status" value="1"/>
</dbReference>
<name>A0ABW0YRH0_9BACI</name>
<keyword evidence="5 9" id="KW-0808">Transferase</keyword>
<comment type="function">
    <text evidence="8">Phosphorylase is an important allosteric enzyme in carbohydrate metabolism. Enzymes from different sources differ in their regulatory mechanisms and in their natural substrates. However, all known phosphorylases share catalytic and structural properties.</text>
</comment>